<keyword evidence="1" id="KW-0597">Phosphoprotein</keyword>
<feature type="region of interest" description="Disordered" evidence="3">
    <location>
        <begin position="88"/>
        <end position="209"/>
    </location>
</feature>
<evidence type="ECO:0000313" key="6">
    <source>
        <dbReference type="Proteomes" id="UP000244811"/>
    </source>
</evidence>
<dbReference type="InterPro" id="IPR003034">
    <property type="entry name" value="SAP_dom"/>
</dbReference>
<gene>
    <name evidence="5" type="ORF">MACK_002273</name>
</gene>
<accession>A0A976ME00</accession>
<dbReference type="PROSITE" id="PS50800">
    <property type="entry name" value="SAP"/>
    <property type="match status" value="1"/>
</dbReference>
<dbReference type="InterPro" id="IPR052240">
    <property type="entry name" value="SAP_domain_ribonucleoprotein"/>
</dbReference>
<feature type="domain" description="SAP" evidence="4">
    <location>
        <begin position="14"/>
        <end position="48"/>
    </location>
</feature>
<protein>
    <recommendedName>
        <fullName evidence="4">SAP domain-containing protein</fullName>
    </recommendedName>
</protein>
<dbReference type="PANTHER" id="PTHR46551:SF1">
    <property type="entry name" value="SAP DOMAIN-CONTAINING RIBONUCLEOPROTEIN"/>
    <property type="match status" value="1"/>
</dbReference>
<sequence>MDVMLISQRMAEDVENMTIPELKAVLAKYNLETTGKRADLVSRLSNHFKHKDEKENDGAKSVKASPKTVAKSPKVALKATKAAAVAATEAATEAVSSSSPKVEPEETKSPEKSPVPSEEPKKEVTEMTMEERLALRAKRFNLEMKPGTGLEKKLDGSLEKKLDTSLGKKPDTSLEKKLDTNLEKKPEASPEKKADATKSPKKLVVEEDPEVLKKRSERFGIPLVTQKSNEPRVKKKFDFVVDEEELLKRQKRLERFSS</sequence>
<reference evidence="5" key="1">
    <citation type="submission" date="2022-07" db="EMBL/GenBank/DDBJ databases">
        <title>Evaluation of T. orientalis genome assembly methods using nanopore sequencing and analysis of variation between genomes.</title>
        <authorList>
            <person name="Yam J."/>
            <person name="Micallef M.L."/>
            <person name="Liu M."/>
            <person name="Djordjevic S.P."/>
            <person name="Bogema D.R."/>
            <person name="Jenkins C."/>
        </authorList>
    </citation>
    <scope>NUCLEOTIDE SEQUENCE</scope>
    <source>
        <strain evidence="5">Goon Nure</strain>
    </source>
</reference>
<evidence type="ECO:0000256" key="2">
    <source>
        <dbReference type="ARBA" id="ARBA00046328"/>
    </source>
</evidence>
<dbReference type="Gene3D" id="1.10.720.30">
    <property type="entry name" value="SAP domain"/>
    <property type="match status" value="1"/>
</dbReference>
<dbReference type="SMART" id="SM00513">
    <property type="entry name" value="SAP"/>
    <property type="match status" value="1"/>
</dbReference>
<organism evidence="5 6">
    <name type="scientific">Theileria orientalis</name>
    <dbReference type="NCBI Taxonomy" id="68886"/>
    <lineage>
        <taxon>Eukaryota</taxon>
        <taxon>Sar</taxon>
        <taxon>Alveolata</taxon>
        <taxon>Apicomplexa</taxon>
        <taxon>Aconoidasida</taxon>
        <taxon>Piroplasmida</taxon>
        <taxon>Theileriidae</taxon>
        <taxon>Theileria</taxon>
    </lineage>
</organism>
<feature type="compositionally biased region" description="Basic and acidic residues" evidence="3">
    <location>
        <begin position="102"/>
        <end position="111"/>
    </location>
</feature>
<feature type="region of interest" description="Disordered" evidence="3">
    <location>
        <begin position="47"/>
        <end position="71"/>
    </location>
</feature>
<evidence type="ECO:0000259" key="4">
    <source>
        <dbReference type="PROSITE" id="PS50800"/>
    </source>
</evidence>
<proteinExistence type="inferred from homology"/>
<dbReference type="GO" id="GO:0005634">
    <property type="term" value="C:nucleus"/>
    <property type="evidence" value="ECO:0007669"/>
    <property type="project" value="TreeGrafter"/>
</dbReference>
<dbReference type="Pfam" id="PF02037">
    <property type="entry name" value="SAP"/>
    <property type="match status" value="1"/>
</dbReference>
<evidence type="ECO:0000256" key="3">
    <source>
        <dbReference type="SAM" id="MobiDB-lite"/>
    </source>
</evidence>
<dbReference type="EMBL" id="CP056070">
    <property type="protein sequence ID" value="UKK01459.2"/>
    <property type="molecule type" value="Genomic_DNA"/>
</dbReference>
<evidence type="ECO:0000256" key="1">
    <source>
        <dbReference type="ARBA" id="ARBA00022553"/>
    </source>
</evidence>
<dbReference type="Proteomes" id="UP000244811">
    <property type="component" value="Chromosome 3"/>
</dbReference>
<dbReference type="GO" id="GO:0016973">
    <property type="term" value="P:poly(A)+ mRNA export from nucleus"/>
    <property type="evidence" value="ECO:0007669"/>
    <property type="project" value="TreeGrafter"/>
</dbReference>
<dbReference type="InterPro" id="IPR036361">
    <property type="entry name" value="SAP_dom_sf"/>
</dbReference>
<dbReference type="SUPFAM" id="SSF68906">
    <property type="entry name" value="SAP domain"/>
    <property type="match status" value="1"/>
</dbReference>
<dbReference type="PANTHER" id="PTHR46551">
    <property type="entry name" value="SAP DOMAIN-CONTAINING RIBONUCLEOPROTEIN"/>
    <property type="match status" value="1"/>
</dbReference>
<feature type="compositionally biased region" description="Basic and acidic residues" evidence="3">
    <location>
        <begin position="150"/>
        <end position="198"/>
    </location>
</feature>
<feature type="compositionally biased region" description="Basic and acidic residues" evidence="3">
    <location>
        <begin position="50"/>
        <end position="60"/>
    </location>
</feature>
<comment type="similarity">
    <text evidence="2">Belongs to the SAP domain-containing ribonucleoprotein family.</text>
</comment>
<name>A0A976ME00_THEOR</name>
<feature type="compositionally biased region" description="Low complexity" evidence="3">
    <location>
        <begin position="88"/>
        <end position="101"/>
    </location>
</feature>
<evidence type="ECO:0000313" key="5">
    <source>
        <dbReference type="EMBL" id="UKK01459.2"/>
    </source>
</evidence>
<feature type="compositionally biased region" description="Basic and acidic residues" evidence="3">
    <location>
        <begin position="118"/>
        <end position="134"/>
    </location>
</feature>
<dbReference type="AlphaFoldDB" id="A0A976ME00"/>